<organism evidence="1 2">
    <name type="scientific">Trichonephila inaurata madagascariensis</name>
    <dbReference type="NCBI Taxonomy" id="2747483"/>
    <lineage>
        <taxon>Eukaryota</taxon>
        <taxon>Metazoa</taxon>
        <taxon>Ecdysozoa</taxon>
        <taxon>Arthropoda</taxon>
        <taxon>Chelicerata</taxon>
        <taxon>Arachnida</taxon>
        <taxon>Araneae</taxon>
        <taxon>Araneomorphae</taxon>
        <taxon>Entelegynae</taxon>
        <taxon>Araneoidea</taxon>
        <taxon>Nephilidae</taxon>
        <taxon>Trichonephila</taxon>
        <taxon>Trichonephila inaurata</taxon>
    </lineage>
</organism>
<comment type="caution">
    <text evidence="1">The sequence shown here is derived from an EMBL/GenBank/DDBJ whole genome shotgun (WGS) entry which is preliminary data.</text>
</comment>
<evidence type="ECO:0000313" key="2">
    <source>
        <dbReference type="Proteomes" id="UP000886998"/>
    </source>
</evidence>
<dbReference type="EMBL" id="BMAV01008788">
    <property type="protein sequence ID" value="GFY52635.1"/>
    <property type="molecule type" value="Genomic_DNA"/>
</dbReference>
<sequence length="102" mass="11759">MQVSIKTVVFGHYLEDSDHPIPGIIQEFGDRVIPGLLSCSFLQFSDVYKYLTNNLRDTAIGRDSLHDDSFALFEEIPKVEFALFHRCRNKSLITVCDRQHRS</sequence>
<dbReference type="Proteomes" id="UP000886998">
    <property type="component" value="Unassembled WGS sequence"/>
</dbReference>
<reference evidence="1" key="1">
    <citation type="submission" date="2020-08" db="EMBL/GenBank/DDBJ databases">
        <title>Multicomponent nature underlies the extraordinary mechanical properties of spider dragline silk.</title>
        <authorList>
            <person name="Kono N."/>
            <person name="Nakamura H."/>
            <person name="Mori M."/>
            <person name="Yoshida Y."/>
            <person name="Ohtoshi R."/>
            <person name="Malay A.D."/>
            <person name="Moran D.A.P."/>
            <person name="Tomita M."/>
            <person name="Numata K."/>
            <person name="Arakawa K."/>
        </authorList>
    </citation>
    <scope>NUCLEOTIDE SEQUENCE</scope>
</reference>
<proteinExistence type="predicted"/>
<accession>A0A8X7C264</accession>
<name>A0A8X7C264_9ARAC</name>
<evidence type="ECO:0000313" key="1">
    <source>
        <dbReference type="EMBL" id="GFY52635.1"/>
    </source>
</evidence>
<gene>
    <name evidence="1" type="ORF">TNIN_164661</name>
</gene>
<protein>
    <submittedName>
        <fullName evidence="1">Uncharacterized protein</fullName>
    </submittedName>
</protein>
<keyword evidence="2" id="KW-1185">Reference proteome</keyword>
<dbReference type="AlphaFoldDB" id="A0A8X7C264"/>